<dbReference type="CDD" id="cd00198">
    <property type="entry name" value="vWFA"/>
    <property type="match status" value="1"/>
</dbReference>
<dbReference type="EMBL" id="CP036528">
    <property type="protein sequence ID" value="QBK24786.1"/>
    <property type="molecule type" value="Genomic_DNA"/>
</dbReference>
<dbReference type="Gene3D" id="6.10.10.10">
    <property type="entry name" value="Flagellar export chaperone, C-terminal domain"/>
    <property type="match status" value="1"/>
</dbReference>
<name>A0A4P6US42_9BACL</name>
<dbReference type="Gene3D" id="3.40.50.410">
    <property type="entry name" value="von Willebrand factor, type A domain"/>
    <property type="match status" value="1"/>
</dbReference>
<dbReference type="PROSITE" id="PS50234">
    <property type="entry name" value="VWFA"/>
    <property type="match status" value="1"/>
</dbReference>
<organism evidence="7 8">
    <name type="scientific">Ureibacillus thermophilus</name>
    <dbReference type="NCBI Taxonomy" id="367743"/>
    <lineage>
        <taxon>Bacteria</taxon>
        <taxon>Bacillati</taxon>
        <taxon>Bacillota</taxon>
        <taxon>Bacilli</taxon>
        <taxon>Bacillales</taxon>
        <taxon>Caryophanaceae</taxon>
        <taxon>Ureibacillus</taxon>
    </lineage>
</organism>
<dbReference type="KEGG" id="uth:DKZ56_02140"/>
<gene>
    <name evidence="7" type="ORF">DKZ56_02140</name>
</gene>
<feature type="domain" description="VWFA" evidence="6">
    <location>
        <begin position="152"/>
        <end position="343"/>
    </location>
</feature>
<feature type="coiled-coil region" evidence="5">
    <location>
        <begin position="424"/>
        <end position="451"/>
    </location>
</feature>
<dbReference type="PRINTS" id="PR00207">
    <property type="entry name" value="FLAGELLIN"/>
</dbReference>
<evidence type="ECO:0000313" key="8">
    <source>
        <dbReference type="Proteomes" id="UP000291151"/>
    </source>
</evidence>
<dbReference type="Gene3D" id="1.20.1330.10">
    <property type="entry name" value="f41 fragment of flagellin, N-terminal domain"/>
    <property type="match status" value="2"/>
</dbReference>
<keyword evidence="4" id="KW-0964">Secreted</keyword>
<dbReference type="PANTHER" id="PTHR42792">
    <property type="entry name" value="FLAGELLIN"/>
    <property type="match status" value="1"/>
</dbReference>
<dbReference type="InterPro" id="IPR002035">
    <property type="entry name" value="VWF_A"/>
</dbReference>
<evidence type="ECO:0000259" key="6">
    <source>
        <dbReference type="PROSITE" id="PS50234"/>
    </source>
</evidence>
<dbReference type="Pfam" id="PF00092">
    <property type="entry name" value="VWA"/>
    <property type="match status" value="1"/>
</dbReference>
<accession>A0A4P6US42</accession>
<dbReference type="InterPro" id="IPR042187">
    <property type="entry name" value="Flagellin_C_sub2"/>
</dbReference>
<evidence type="ECO:0000256" key="4">
    <source>
        <dbReference type="RuleBase" id="RU362073"/>
    </source>
</evidence>
<evidence type="ECO:0000313" key="7">
    <source>
        <dbReference type="EMBL" id="QBK24786.1"/>
    </source>
</evidence>
<proteinExistence type="inferred from homology"/>
<keyword evidence="5" id="KW-0175">Coiled coil</keyword>
<dbReference type="Proteomes" id="UP000291151">
    <property type="component" value="Chromosome"/>
</dbReference>
<keyword evidence="8" id="KW-1185">Reference proteome</keyword>
<dbReference type="Pfam" id="PF00669">
    <property type="entry name" value="Flagellin_N"/>
    <property type="match status" value="1"/>
</dbReference>
<comment type="function">
    <text evidence="4">Flagellin is the subunit protein which polymerizes to form the filaments of bacterial flagella.</text>
</comment>
<comment type="subcellular location">
    <subcellularLocation>
        <location evidence="4">Secreted</location>
    </subcellularLocation>
    <subcellularLocation>
        <location evidence="4">Bacterial flagellum</location>
    </subcellularLocation>
</comment>
<evidence type="ECO:0000256" key="2">
    <source>
        <dbReference type="ARBA" id="ARBA00020110"/>
    </source>
</evidence>
<dbReference type="GO" id="GO:0005198">
    <property type="term" value="F:structural molecule activity"/>
    <property type="evidence" value="ECO:0007669"/>
    <property type="project" value="UniProtKB-UniRule"/>
</dbReference>
<dbReference type="InterPro" id="IPR001029">
    <property type="entry name" value="Flagellin_N"/>
</dbReference>
<dbReference type="SUPFAM" id="SSF64518">
    <property type="entry name" value="Phase 1 flagellin"/>
    <property type="match status" value="1"/>
</dbReference>
<dbReference type="RefSeq" id="WP_208651060.1">
    <property type="nucleotide sequence ID" value="NZ_CP036528.1"/>
</dbReference>
<dbReference type="AlphaFoldDB" id="A0A4P6US42"/>
<evidence type="ECO:0000256" key="5">
    <source>
        <dbReference type="SAM" id="Coils"/>
    </source>
</evidence>
<dbReference type="GO" id="GO:0009288">
    <property type="term" value="C:bacterial-type flagellum"/>
    <property type="evidence" value="ECO:0007669"/>
    <property type="project" value="UniProtKB-SubCell"/>
</dbReference>
<dbReference type="PANTHER" id="PTHR42792:SF2">
    <property type="entry name" value="FLAGELLIN"/>
    <property type="match status" value="1"/>
</dbReference>
<dbReference type="InterPro" id="IPR046358">
    <property type="entry name" value="Flagellin_C"/>
</dbReference>
<evidence type="ECO:0000256" key="1">
    <source>
        <dbReference type="ARBA" id="ARBA00005709"/>
    </source>
</evidence>
<protein>
    <recommendedName>
        <fullName evidence="2 4">Flagellin</fullName>
    </recommendedName>
</protein>
<sequence>MRIQYNQGQFVQNRYHHTNTNLNKTLKKLSSGYQINSASDDAAGLAISEKMRAQIRGLNQAGENIEDGLSLLQTADEALGQIINPNLQRMRELAIQAANDTLTDDDRANIQKEIDNIIKGINDITDGTEFNTIKLLQPPIELPPATPTGIVDLVLVFDDTGSMDLIQKKFADNIQNLLTSIQNKGVHDIRIGILNYAAGSNMGIDEWYDASLFDGQVWTSDPNKVINEINNIAQSTRGGIEKNMTALQKVIEYYNFREFPDSNTRYKHIILVTDEPGDDNNLAAETAQMLNNNNITVHGVYHLSGPWTSPGLNHVINETGGKKVEITNANWGSQLSSVIGETIGEVANVPEEPDTMQPIILQIGPNEGQQLRFNLYDCRAHKIGVDPLSVTTRQEAELALSKIDAAIELITSRRSEYGALYNRLEFALHDVKNIEEQLTKAESTLRDADMVNEIAKLNKDQVLLQSSQSMMVQINQMSQGILQLLK</sequence>
<dbReference type="InterPro" id="IPR036465">
    <property type="entry name" value="vWFA_dom_sf"/>
</dbReference>
<keyword evidence="3 4" id="KW-0975">Bacterial flagellum</keyword>
<comment type="similarity">
    <text evidence="1 4">Belongs to the bacterial flagellin family.</text>
</comment>
<dbReference type="InterPro" id="IPR001492">
    <property type="entry name" value="Flagellin"/>
</dbReference>
<dbReference type="GO" id="GO:0005576">
    <property type="term" value="C:extracellular region"/>
    <property type="evidence" value="ECO:0007669"/>
    <property type="project" value="UniProtKB-SubCell"/>
</dbReference>
<dbReference type="Pfam" id="PF00700">
    <property type="entry name" value="Flagellin_C"/>
    <property type="match status" value="1"/>
</dbReference>
<evidence type="ECO:0000256" key="3">
    <source>
        <dbReference type="ARBA" id="ARBA00023143"/>
    </source>
</evidence>
<reference evidence="7 8" key="1">
    <citation type="submission" date="2019-02" db="EMBL/GenBank/DDBJ databases">
        <title>Ureibacillus thermophilus.</title>
        <authorList>
            <person name="Sunny J.S."/>
            <person name="Natarajan A."/>
            <person name="Saleena L.M."/>
        </authorList>
    </citation>
    <scope>NUCLEOTIDE SEQUENCE [LARGE SCALE GENOMIC DNA]</scope>
    <source>
        <strain evidence="7 8">LM102</strain>
    </source>
</reference>